<organism evidence="2 3">
    <name type="scientific">Spirosoma utsteinense</name>
    <dbReference type="NCBI Taxonomy" id="2585773"/>
    <lineage>
        <taxon>Bacteria</taxon>
        <taxon>Pseudomonadati</taxon>
        <taxon>Bacteroidota</taxon>
        <taxon>Cytophagia</taxon>
        <taxon>Cytophagales</taxon>
        <taxon>Cytophagaceae</taxon>
        <taxon>Spirosoma</taxon>
    </lineage>
</organism>
<dbReference type="RefSeq" id="WP_186737023.1">
    <property type="nucleotide sequence ID" value="NZ_VFIA01000008.1"/>
</dbReference>
<sequence length="220" mass="24556">MKSLLLIALFGTGLCVQAQQPDSAKTETSQELDSLQPAPTKRFVKAYRQFIRAQVEEKTLFKLGAVPELGYAGYVGPAYGLQTELGVEHKLIPALSVLAFLRTRYGHVGNQFDEVTLRGTLAGRWYYAQNRRRRTGKSANNFSNQYLTLQASPYLLGRKRMKQTGEVQSLDADNWVGIGFGVQRRLGRFGYIDWTVGPAYAINRPNRFAISASIYIGLGL</sequence>
<accession>A0ABR6W3P8</accession>
<feature type="chain" id="PRO_5047091208" description="DUF3575 domain-containing protein" evidence="1">
    <location>
        <begin position="19"/>
        <end position="220"/>
    </location>
</feature>
<feature type="signal peptide" evidence="1">
    <location>
        <begin position="1"/>
        <end position="18"/>
    </location>
</feature>
<dbReference type="Proteomes" id="UP000700732">
    <property type="component" value="Unassembled WGS sequence"/>
</dbReference>
<name>A0ABR6W3P8_9BACT</name>
<comment type="caution">
    <text evidence="2">The sequence shown here is derived from an EMBL/GenBank/DDBJ whole genome shotgun (WGS) entry which is preliminary data.</text>
</comment>
<keyword evidence="1" id="KW-0732">Signal</keyword>
<reference evidence="2 3" key="1">
    <citation type="submission" date="2019-06" db="EMBL/GenBank/DDBJ databases">
        <title>Spirosoma utsteinense sp. nov. isolated from Antarctic ice-free soils.</title>
        <authorList>
            <person name="Tahon G."/>
        </authorList>
    </citation>
    <scope>NUCLEOTIDE SEQUENCE [LARGE SCALE GENOMIC DNA]</scope>
    <source>
        <strain evidence="2 3">LMG 31447</strain>
    </source>
</reference>
<proteinExistence type="predicted"/>
<keyword evidence="3" id="KW-1185">Reference proteome</keyword>
<gene>
    <name evidence="2" type="ORF">FH603_1727</name>
</gene>
<evidence type="ECO:0008006" key="4">
    <source>
        <dbReference type="Google" id="ProtNLM"/>
    </source>
</evidence>
<evidence type="ECO:0000313" key="3">
    <source>
        <dbReference type="Proteomes" id="UP000700732"/>
    </source>
</evidence>
<dbReference type="EMBL" id="VFIA01000008">
    <property type="protein sequence ID" value="MBC3791228.1"/>
    <property type="molecule type" value="Genomic_DNA"/>
</dbReference>
<evidence type="ECO:0000256" key="1">
    <source>
        <dbReference type="SAM" id="SignalP"/>
    </source>
</evidence>
<protein>
    <recommendedName>
        <fullName evidence="4">DUF3575 domain-containing protein</fullName>
    </recommendedName>
</protein>
<evidence type="ECO:0000313" key="2">
    <source>
        <dbReference type="EMBL" id="MBC3791228.1"/>
    </source>
</evidence>